<name>A0ABW4JFS6_9BACL</name>
<keyword evidence="2" id="KW-0808">Transferase</keyword>
<proteinExistence type="inferred from homology"/>
<keyword evidence="1" id="KW-0328">Glycosyltransferase</keyword>
<evidence type="ECO:0000256" key="1">
    <source>
        <dbReference type="ARBA" id="ARBA00022676"/>
    </source>
</evidence>
<evidence type="ECO:0000313" key="4">
    <source>
        <dbReference type="EMBL" id="MFD1674270.1"/>
    </source>
</evidence>
<evidence type="ECO:0000256" key="2">
    <source>
        <dbReference type="ARBA" id="ARBA00022679"/>
    </source>
</evidence>
<comment type="caution">
    <text evidence="4">The sequence shown here is derived from an EMBL/GenBank/DDBJ whole genome shotgun (WGS) entry which is preliminary data.</text>
</comment>
<keyword evidence="5" id="KW-1185">Reference proteome</keyword>
<sequence>MNLSTTQWTFPLGPFEKYQYNPILGPQGDTWESKDLFNPTAVEKDGKIFLLYRAEDHTGAGAWNGTSRIGLAISEDGIHFERHPEPVLVPTEPYEHPGGCEDPRVTRIGDTYYLTYSAFDGRSARLCLATSKDLYTWEKKGILFPEWMEGSDKVWSKSGAILPEPIHGRYIMYFGDTSIWIAYSEDLIHWTPIKEPVFAPSVDPKAFDSALIEPGPQPLLTEKGILLIYNAARKIAESEDPSFGKLRYSAGQVLLSKEDPSKVLKRTKTPFFVPGTHDEILGQVDNVVFVEGLATYKGVYYLYYGMADSKIGVAIYRP</sequence>
<dbReference type="EMBL" id="JBHUCX010000018">
    <property type="protein sequence ID" value="MFD1674270.1"/>
    <property type="molecule type" value="Genomic_DNA"/>
</dbReference>
<dbReference type="CDD" id="cd18610">
    <property type="entry name" value="GH130_BT3780-like"/>
    <property type="match status" value="1"/>
</dbReference>
<dbReference type="PANTHER" id="PTHR34106:SF5">
    <property type="entry name" value="GLYCOSIDASE"/>
    <property type="match status" value="1"/>
</dbReference>
<dbReference type="InterPro" id="IPR007184">
    <property type="entry name" value="Mannoside_phosphorylase"/>
</dbReference>
<evidence type="ECO:0000256" key="3">
    <source>
        <dbReference type="ARBA" id="ARBA00024356"/>
    </source>
</evidence>
<dbReference type="GO" id="GO:0016787">
    <property type="term" value="F:hydrolase activity"/>
    <property type="evidence" value="ECO:0007669"/>
    <property type="project" value="UniProtKB-KW"/>
</dbReference>
<organism evidence="4 5">
    <name type="scientific">Alicyclobacillus fodiniaquatilis</name>
    <dbReference type="NCBI Taxonomy" id="1661150"/>
    <lineage>
        <taxon>Bacteria</taxon>
        <taxon>Bacillati</taxon>
        <taxon>Bacillota</taxon>
        <taxon>Bacilli</taxon>
        <taxon>Bacillales</taxon>
        <taxon>Alicyclobacillaceae</taxon>
        <taxon>Alicyclobacillus</taxon>
    </lineage>
</organism>
<dbReference type="SUPFAM" id="SSF75005">
    <property type="entry name" value="Arabinanase/levansucrase/invertase"/>
    <property type="match status" value="1"/>
</dbReference>
<gene>
    <name evidence="4" type="ORF">ACFSB2_06025</name>
</gene>
<dbReference type="InterPro" id="IPR023296">
    <property type="entry name" value="Glyco_hydro_beta-prop_sf"/>
</dbReference>
<dbReference type="Gene3D" id="2.115.10.20">
    <property type="entry name" value="Glycosyl hydrolase domain, family 43"/>
    <property type="match status" value="1"/>
</dbReference>
<comment type="similarity">
    <text evidence="3">Belongs to the glycosyl hydrolase 130 family.</text>
</comment>
<accession>A0ABW4JFS6</accession>
<dbReference type="Proteomes" id="UP001597079">
    <property type="component" value="Unassembled WGS sequence"/>
</dbReference>
<dbReference type="RefSeq" id="WP_377942138.1">
    <property type="nucleotide sequence ID" value="NZ_JBHUCX010000018.1"/>
</dbReference>
<evidence type="ECO:0000313" key="5">
    <source>
        <dbReference type="Proteomes" id="UP001597079"/>
    </source>
</evidence>
<reference evidence="5" key="1">
    <citation type="journal article" date="2019" name="Int. J. Syst. Evol. Microbiol.">
        <title>The Global Catalogue of Microorganisms (GCM) 10K type strain sequencing project: providing services to taxonomists for standard genome sequencing and annotation.</title>
        <authorList>
            <consortium name="The Broad Institute Genomics Platform"/>
            <consortium name="The Broad Institute Genome Sequencing Center for Infectious Disease"/>
            <person name="Wu L."/>
            <person name="Ma J."/>
        </authorList>
    </citation>
    <scope>NUCLEOTIDE SEQUENCE [LARGE SCALE GENOMIC DNA]</scope>
    <source>
        <strain evidence="5">CGMCC 1.12286</strain>
    </source>
</reference>
<dbReference type="PANTHER" id="PTHR34106">
    <property type="entry name" value="GLYCOSIDASE"/>
    <property type="match status" value="1"/>
</dbReference>
<keyword evidence="4" id="KW-0378">Hydrolase</keyword>
<protein>
    <submittedName>
        <fullName evidence="4">Glycoside hydrolase family 130 protein</fullName>
    </submittedName>
</protein>
<dbReference type="PIRSF" id="PIRSF016202">
    <property type="entry name" value="PH1107"/>
    <property type="match status" value="1"/>
</dbReference>
<dbReference type="Pfam" id="PF04041">
    <property type="entry name" value="Glyco_hydro_130"/>
    <property type="match status" value="1"/>
</dbReference>